<dbReference type="Proteomes" id="UP000821866">
    <property type="component" value="Chromosome 10"/>
</dbReference>
<protein>
    <submittedName>
        <fullName evidence="1">Uncharacterized protein</fullName>
    </submittedName>
</protein>
<name>A0A9J6ET74_RHIMP</name>
<reference evidence="1" key="2">
    <citation type="submission" date="2021-09" db="EMBL/GenBank/DDBJ databases">
        <authorList>
            <person name="Jia N."/>
            <person name="Wang J."/>
            <person name="Shi W."/>
            <person name="Du L."/>
            <person name="Sun Y."/>
            <person name="Zhan W."/>
            <person name="Jiang J."/>
            <person name="Wang Q."/>
            <person name="Zhang B."/>
            <person name="Ji P."/>
            <person name="Sakyi L.B."/>
            <person name="Cui X."/>
            <person name="Yuan T."/>
            <person name="Jiang B."/>
            <person name="Yang W."/>
            <person name="Lam T.T.-Y."/>
            <person name="Chang Q."/>
            <person name="Ding S."/>
            <person name="Wang X."/>
            <person name="Zhu J."/>
            <person name="Ruan X."/>
            <person name="Zhao L."/>
            <person name="Wei J."/>
            <person name="Que T."/>
            <person name="Du C."/>
            <person name="Cheng J."/>
            <person name="Dai P."/>
            <person name="Han X."/>
            <person name="Huang E."/>
            <person name="Gao Y."/>
            <person name="Liu J."/>
            <person name="Shao H."/>
            <person name="Ye R."/>
            <person name="Li L."/>
            <person name="Wei W."/>
            <person name="Wang X."/>
            <person name="Wang C."/>
            <person name="Huo Q."/>
            <person name="Li W."/>
            <person name="Guo W."/>
            <person name="Chen H."/>
            <person name="Chen S."/>
            <person name="Zhou L."/>
            <person name="Zhou L."/>
            <person name="Ni X."/>
            <person name="Tian J."/>
            <person name="Zhou Y."/>
            <person name="Sheng Y."/>
            <person name="Liu T."/>
            <person name="Pan Y."/>
            <person name="Xia L."/>
            <person name="Li J."/>
            <person name="Zhao F."/>
            <person name="Cao W."/>
        </authorList>
    </citation>
    <scope>NUCLEOTIDE SEQUENCE</scope>
    <source>
        <strain evidence="1">Rmic-2018</strain>
        <tissue evidence="1">Larvae</tissue>
    </source>
</reference>
<dbReference type="AlphaFoldDB" id="A0A9J6ET74"/>
<evidence type="ECO:0000313" key="1">
    <source>
        <dbReference type="EMBL" id="KAH8037574.1"/>
    </source>
</evidence>
<proteinExistence type="predicted"/>
<reference evidence="1" key="1">
    <citation type="journal article" date="2020" name="Cell">
        <title>Large-Scale Comparative Analyses of Tick Genomes Elucidate Their Genetic Diversity and Vector Capacities.</title>
        <authorList>
            <consortium name="Tick Genome and Microbiome Consortium (TIGMIC)"/>
            <person name="Jia N."/>
            <person name="Wang J."/>
            <person name="Shi W."/>
            <person name="Du L."/>
            <person name="Sun Y."/>
            <person name="Zhan W."/>
            <person name="Jiang J.F."/>
            <person name="Wang Q."/>
            <person name="Zhang B."/>
            <person name="Ji P."/>
            <person name="Bell-Sakyi L."/>
            <person name="Cui X.M."/>
            <person name="Yuan T.T."/>
            <person name="Jiang B.G."/>
            <person name="Yang W.F."/>
            <person name="Lam T.T."/>
            <person name="Chang Q.C."/>
            <person name="Ding S.J."/>
            <person name="Wang X.J."/>
            <person name="Zhu J.G."/>
            <person name="Ruan X.D."/>
            <person name="Zhao L."/>
            <person name="Wei J.T."/>
            <person name="Ye R.Z."/>
            <person name="Que T.C."/>
            <person name="Du C.H."/>
            <person name="Zhou Y.H."/>
            <person name="Cheng J.X."/>
            <person name="Dai P.F."/>
            <person name="Guo W.B."/>
            <person name="Han X.H."/>
            <person name="Huang E.J."/>
            <person name="Li L.F."/>
            <person name="Wei W."/>
            <person name="Gao Y.C."/>
            <person name="Liu J.Z."/>
            <person name="Shao H.Z."/>
            <person name="Wang X."/>
            <person name="Wang C.C."/>
            <person name="Yang T.C."/>
            <person name="Huo Q.B."/>
            <person name="Li W."/>
            <person name="Chen H.Y."/>
            <person name="Chen S.E."/>
            <person name="Zhou L.G."/>
            <person name="Ni X.B."/>
            <person name="Tian J.H."/>
            <person name="Sheng Y."/>
            <person name="Liu T."/>
            <person name="Pan Y.S."/>
            <person name="Xia L.Y."/>
            <person name="Li J."/>
            <person name="Zhao F."/>
            <person name="Cao W.C."/>
        </authorList>
    </citation>
    <scope>NUCLEOTIDE SEQUENCE</scope>
    <source>
        <strain evidence="1">Rmic-2018</strain>
    </source>
</reference>
<gene>
    <name evidence="1" type="ORF">HPB51_014889</name>
</gene>
<comment type="caution">
    <text evidence="1">The sequence shown here is derived from an EMBL/GenBank/DDBJ whole genome shotgun (WGS) entry which is preliminary data.</text>
</comment>
<evidence type="ECO:0000313" key="2">
    <source>
        <dbReference type="Proteomes" id="UP000821866"/>
    </source>
</evidence>
<sequence length="164" mass="18120">MLEDATNSYVLGTQGVPTVRAIAKCRVGPMIDSVLGKDIAVLVVPDEAQLVDLIVGHTFPELPYVPHARLGGSLRFWHKNECLFSHLVPLVTCPKVRWHTAEKATPPANVVNWVRLSPQSNNNSTVMFDHFRHEIIDDMTGRDVTVSVLASGEQDLVLCKGERV</sequence>
<organism evidence="1 2">
    <name type="scientific">Rhipicephalus microplus</name>
    <name type="common">Cattle tick</name>
    <name type="synonym">Boophilus microplus</name>
    <dbReference type="NCBI Taxonomy" id="6941"/>
    <lineage>
        <taxon>Eukaryota</taxon>
        <taxon>Metazoa</taxon>
        <taxon>Ecdysozoa</taxon>
        <taxon>Arthropoda</taxon>
        <taxon>Chelicerata</taxon>
        <taxon>Arachnida</taxon>
        <taxon>Acari</taxon>
        <taxon>Parasitiformes</taxon>
        <taxon>Ixodida</taxon>
        <taxon>Ixodoidea</taxon>
        <taxon>Ixodidae</taxon>
        <taxon>Rhipicephalinae</taxon>
        <taxon>Rhipicephalus</taxon>
        <taxon>Boophilus</taxon>
    </lineage>
</organism>
<accession>A0A9J6ET74</accession>
<dbReference type="EMBL" id="JABSTU010000002">
    <property type="protein sequence ID" value="KAH8037574.1"/>
    <property type="molecule type" value="Genomic_DNA"/>
</dbReference>
<keyword evidence="2" id="KW-1185">Reference proteome</keyword>